<dbReference type="PROSITE" id="PS51841">
    <property type="entry name" value="LTD"/>
    <property type="match status" value="1"/>
</dbReference>
<evidence type="ECO:0000313" key="8">
    <source>
        <dbReference type="EMBL" id="CCF99140.1"/>
    </source>
</evidence>
<dbReference type="InterPro" id="IPR059100">
    <property type="entry name" value="TSP3_bac"/>
</dbReference>
<feature type="domain" description="LTD" evidence="7">
    <location>
        <begin position="19"/>
        <end position="141"/>
    </location>
</feature>
<keyword evidence="3 6" id="KW-0732">Signal</keyword>
<feature type="compositionally biased region" description="Acidic residues" evidence="5">
    <location>
        <begin position="766"/>
        <end position="775"/>
    </location>
</feature>
<dbReference type="Pfam" id="PF18884">
    <property type="entry name" value="TSP3_bac"/>
    <property type="match status" value="2"/>
</dbReference>
<dbReference type="SUPFAM" id="SSF74853">
    <property type="entry name" value="Lamin A/C globular tail domain"/>
    <property type="match status" value="1"/>
</dbReference>
<organism evidence="8">
    <name type="scientific">uncultured Flavobacteriia bacterium</name>
    <dbReference type="NCBI Taxonomy" id="212695"/>
    <lineage>
        <taxon>Bacteria</taxon>
        <taxon>Pseudomonadati</taxon>
        <taxon>Bacteroidota</taxon>
        <taxon>Flavobacteriia</taxon>
        <taxon>environmental samples</taxon>
    </lineage>
</organism>
<proteinExistence type="predicted"/>
<dbReference type="InterPro" id="IPR014867">
    <property type="entry name" value="Spore_coat_CotH_CotH2/3/7"/>
</dbReference>
<dbReference type="AlphaFoldDB" id="H6RDM9"/>
<evidence type="ECO:0000256" key="1">
    <source>
        <dbReference type="ARBA" id="ARBA00004613"/>
    </source>
</evidence>
<evidence type="ECO:0000256" key="5">
    <source>
        <dbReference type="SAM" id="MobiDB-lite"/>
    </source>
</evidence>
<comment type="subcellular location">
    <subcellularLocation>
        <location evidence="1">Secreted</location>
    </subcellularLocation>
</comment>
<name>H6RDM9_9BACT</name>
<evidence type="ECO:0000259" key="7">
    <source>
        <dbReference type="PROSITE" id="PS51841"/>
    </source>
</evidence>
<dbReference type="Gene3D" id="2.60.40.1260">
    <property type="entry name" value="Lamin Tail domain"/>
    <property type="match status" value="1"/>
</dbReference>
<reference evidence="8" key="2">
    <citation type="submission" date="2012-02" db="EMBL/GenBank/DDBJ databases">
        <authorList>
            <person name="Genoscope - CEA"/>
        </authorList>
    </citation>
    <scope>NUCLEOTIDE SEQUENCE</scope>
</reference>
<dbReference type="InterPro" id="IPR059177">
    <property type="entry name" value="GH29D-like_dom"/>
</dbReference>
<feature type="region of interest" description="Disordered" evidence="5">
    <location>
        <begin position="745"/>
        <end position="789"/>
    </location>
</feature>
<dbReference type="Pfam" id="PF00932">
    <property type="entry name" value="LTD"/>
    <property type="match status" value="1"/>
</dbReference>
<evidence type="ECO:0000256" key="2">
    <source>
        <dbReference type="ARBA" id="ARBA00022525"/>
    </source>
</evidence>
<sequence>MKLTRKLKPTLFLILLLVAGSSHSQVIINEYSCSNMNGPLDNYGENEDWIELYNTTGAPIDLTGYYLSDKSSNLLKWQIPSGNIAANSHKMVMCSKRNTVNGNELHPNFNLKQTQGEWIIISNTLGNVIDSIQIVHLTQTDHSVGRSTDGAVDWKLFTSPTPNSSNTGAQNFYEPKPVMSVAPGFYPGAQSVTITCSNPAATIRYTTDGSYPTPASTAYTGPINISTTTVLRATAFGVEEPSFTETNSYFINVTHNLSVVSVCSDDVYDLIANGNQGGWGGTANKVGGFELFEQDGTFIDEGDGHFNKHGNDSWAYAQRGFDFIMRDQFGYNDVIDHQIFPADTPRDKFQRVILKPAASDNYPFETGGAHIRDAFVHTLSIRADMLLDERTYRPCVVYLNGEYWGVYEIREKADDHDYTNFYYQQDKFNLQYLKTWGGTWEEYGAPNAQNDWDALVAFILANNMGPGADWDYVKGEIKWKSLCDYFMMNSYIVSQDWLNWNTAWFRGMDPLGQKKKWRYVLWDMDASFGHYVNYTGIPDPSANADPCNVENLPNPGGQGHTDILEKMIAENPEVEQYYITRYIDLVNTHFSCASMNQLLDSCLLEITPEMPNQIAKWGGSMAGWQANVQALKDFIDLRCVALEQGLIDCYSLTGPFDVVFDVSPPLSGTIKVNSIFAPTYPWATSYFGGITTNTIAFPEVGYMFDHWEFTVGPMNQAITEDTNSVDITVPDNIIAVFIPENPDLDGDGISNDDELAGCTDPNNADTDGDGIDDGVEVNGGSDPCDPCDL</sequence>
<accession>H6RDM9</accession>
<feature type="chain" id="PRO_5003605918" evidence="6">
    <location>
        <begin position="25"/>
        <end position="789"/>
    </location>
</feature>
<feature type="compositionally biased region" description="Acidic residues" evidence="5">
    <location>
        <begin position="745"/>
        <end position="755"/>
    </location>
</feature>
<dbReference type="InterPro" id="IPR036415">
    <property type="entry name" value="Lamin_tail_dom_sf"/>
</dbReference>
<feature type="signal peptide" evidence="6">
    <location>
        <begin position="1"/>
        <end position="24"/>
    </location>
</feature>
<keyword evidence="2" id="KW-0964">Secreted</keyword>
<dbReference type="Pfam" id="PF13290">
    <property type="entry name" value="CHB_HEX_C_1"/>
    <property type="match status" value="1"/>
</dbReference>
<protein>
    <submittedName>
        <fullName evidence="8">Spore coat protein CotH</fullName>
    </submittedName>
</protein>
<evidence type="ECO:0000256" key="6">
    <source>
        <dbReference type="SAM" id="SignalP"/>
    </source>
</evidence>
<evidence type="ECO:0000256" key="3">
    <source>
        <dbReference type="ARBA" id="ARBA00022729"/>
    </source>
</evidence>
<reference evidence="8" key="1">
    <citation type="journal article" date="2012" name="Environ. Microbiol.">
        <title>Genomic content of uncultured Bacteroidetes from contrasting oceanic provinces in the North Atlantic Ocean.</title>
        <authorList>
            <person name="Gomez-Pereira P.R."/>
            <person name="Schuler M."/>
            <person name="Fuchs B.M."/>
            <person name="Bennke C."/>
            <person name="Teeling H."/>
            <person name="Waldmann J."/>
            <person name="Richter M."/>
            <person name="Barbe V."/>
            <person name="Bataille E."/>
            <person name="Glockner F.O."/>
            <person name="Amann R."/>
        </authorList>
    </citation>
    <scope>NUCLEOTIDE SEQUENCE</scope>
</reference>
<dbReference type="InterPro" id="IPR001322">
    <property type="entry name" value="Lamin_tail_dom"/>
</dbReference>
<evidence type="ECO:0000256" key="4">
    <source>
        <dbReference type="ARBA" id="ARBA00022837"/>
    </source>
</evidence>
<gene>
    <name evidence="8" type="ORF">VIS_S3ARA10006</name>
</gene>
<dbReference type="Pfam" id="PF08757">
    <property type="entry name" value="CotH"/>
    <property type="match status" value="1"/>
</dbReference>
<keyword evidence="4" id="KW-0106">Calcium</keyword>
<dbReference type="EMBL" id="FO117572">
    <property type="protein sequence ID" value="CCF99140.1"/>
    <property type="molecule type" value="Genomic_DNA"/>
</dbReference>